<feature type="region of interest" description="Disordered" evidence="1">
    <location>
        <begin position="1"/>
        <end position="28"/>
    </location>
</feature>
<sequence>MDTEYTASNHHLKSYHEKRDTHSPSNSLPLLLTSRRVSLETQSILNQMKKTTYVLDLSILNEQDMFSTWISVPHLTTRLSTLHTDARLFGHILTGNNLKEAREPKGRGVGEKKGGSGNSYEDRVITVKNIVYDFHSAEKNLPSPPRDTEYCDWLDNDAHTSRYNDERTGEMSEDLKYKTRPQWPLYSWTKWLRTMTNMGYITEEYGGLNSFTRESVPSPCWRMEDGRLPLVLRIDWPRCSFRVRPIQWSICTGAFV</sequence>
<dbReference type="Proteomes" id="UP001154252">
    <property type="component" value="Unassembled WGS sequence"/>
</dbReference>
<dbReference type="OrthoDB" id="2823490at2759"/>
<name>A0A9W4KFN9_9EURO</name>
<comment type="caution">
    <text evidence="2">The sequence shown here is derived from an EMBL/GenBank/DDBJ whole genome shotgun (WGS) entry which is preliminary data.</text>
</comment>
<keyword evidence="3" id="KW-1185">Reference proteome</keyword>
<evidence type="ECO:0000256" key="1">
    <source>
        <dbReference type="SAM" id="MobiDB-lite"/>
    </source>
</evidence>
<protein>
    <submittedName>
        <fullName evidence="2">Uncharacterized protein</fullName>
    </submittedName>
</protein>
<dbReference type="EMBL" id="CAJVRC010000882">
    <property type="protein sequence ID" value="CAG8903479.1"/>
    <property type="molecule type" value="Genomic_DNA"/>
</dbReference>
<accession>A0A9W4KFN9</accession>
<evidence type="ECO:0000313" key="3">
    <source>
        <dbReference type="Proteomes" id="UP001154252"/>
    </source>
</evidence>
<organism evidence="2 3">
    <name type="scientific">Penicillium egyptiacum</name>
    <dbReference type="NCBI Taxonomy" id="1303716"/>
    <lineage>
        <taxon>Eukaryota</taxon>
        <taxon>Fungi</taxon>
        <taxon>Dikarya</taxon>
        <taxon>Ascomycota</taxon>
        <taxon>Pezizomycotina</taxon>
        <taxon>Eurotiomycetes</taxon>
        <taxon>Eurotiomycetidae</taxon>
        <taxon>Eurotiales</taxon>
        <taxon>Aspergillaceae</taxon>
        <taxon>Penicillium</taxon>
    </lineage>
</organism>
<reference evidence="2" key="1">
    <citation type="submission" date="2021-07" db="EMBL/GenBank/DDBJ databases">
        <authorList>
            <person name="Branca A.L. A."/>
        </authorList>
    </citation>
    <scope>NUCLEOTIDE SEQUENCE</scope>
</reference>
<proteinExistence type="predicted"/>
<gene>
    <name evidence="2" type="ORF">PEGY_LOCUS7308</name>
</gene>
<dbReference type="AlphaFoldDB" id="A0A9W4KFN9"/>
<evidence type="ECO:0000313" key="2">
    <source>
        <dbReference type="EMBL" id="CAG8903479.1"/>
    </source>
</evidence>